<evidence type="ECO:0000256" key="1">
    <source>
        <dbReference type="SAM" id="Phobius"/>
    </source>
</evidence>
<organism evidence="2 3">
    <name type="scientific">Bacillus cereus</name>
    <dbReference type="NCBI Taxonomy" id="1396"/>
    <lineage>
        <taxon>Bacteria</taxon>
        <taxon>Bacillati</taxon>
        <taxon>Bacillota</taxon>
        <taxon>Bacilli</taxon>
        <taxon>Bacillales</taxon>
        <taxon>Bacillaceae</taxon>
        <taxon>Bacillus</taxon>
        <taxon>Bacillus cereus group</taxon>
    </lineage>
</organism>
<reference evidence="2 3" key="1">
    <citation type="submission" date="2017-09" db="EMBL/GenBank/DDBJ databases">
        <title>Large-scale bioinformatics analysis of Bacillus genomes uncovers conserved roles of natural products in bacterial physiology.</title>
        <authorList>
            <consortium name="Agbiome Team Llc"/>
            <person name="Bleich R.M."/>
            <person name="Grubbs K.J."/>
            <person name="Santa Maria K.C."/>
            <person name="Allen S.E."/>
            <person name="Farag S."/>
            <person name="Shank E.A."/>
            <person name="Bowers A."/>
        </authorList>
    </citation>
    <scope>NUCLEOTIDE SEQUENCE [LARGE SCALE GENOMIC DNA]</scope>
    <source>
        <strain evidence="2 3">AFS022681</strain>
    </source>
</reference>
<feature type="transmembrane region" description="Helical" evidence="1">
    <location>
        <begin position="144"/>
        <end position="162"/>
    </location>
</feature>
<evidence type="ECO:0008006" key="4">
    <source>
        <dbReference type="Google" id="ProtNLM"/>
    </source>
</evidence>
<keyword evidence="1" id="KW-0812">Transmembrane</keyword>
<gene>
    <name evidence="2" type="ORF">CN307_08900</name>
</gene>
<dbReference type="RefSeq" id="WP_098342239.1">
    <property type="nucleotide sequence ID" value="NZ_NTRR01000012.1"/>
</dbReference>
<dbReference type="Pfam" id="PF08592">
    <property type="entry name" value="Anthrone_oxy"/>
    <property type="match status" value="1"/>
</dbReference>
<comment type="caution">
    <text evidence="2">The sequence shown here is derived from an EMBL/GenBank/DDBJ whole genome shotgun (WGS) entry which is preliminary data.</text>
</comment>
<sequence length="163" mass="18044">MNELLFFKVLAFLAILTTSIVAGTVFAYSNFVMPGLRNSDDRTFVLSVRHFTSSVANPIFLFISNGALIAQIGFVVLAVYLQQFDKVILGSIALISYVATLLITFTGNLPMNRAIISAELPVRDSGWDELRVEFESRWTLLNHTRTLTCILSVSALLIALLIN</sequence>
<keyword evidence="1" id="KW-1133">Transmembrane helix</keyword>
<dbReference type="EMBL" id="NTRR01000012">
    <property type="protein sequence ID" value="PFE16919.1"/>
    <property type="molecule type" value="Genomic_DNA"/>
</dbReference>
<accession>A0A2A9A2J5</accession>
<dbReference type="Proteomes" id="UP000220032">
    <property type="component" value="Unassembled WGS sequence"/>
</dbReference>
<evidence type="ECO:0000313" key="3">
    <source>
        <dbReference type="Proteomes" id="UP000220032"/>
    </source>
</evidence>
<dbReference type="AlphaFoldDB" id="A0A2A9A2J5"/>
<feature type="transmembrane region" description="Helical" evidence="1">
    <location>
        <begin position="87"/>
        <end position="105"/>
    </location>
</feature>
<keyword evidence="1" id="KW-0472">Membrane</keyword>
<name>A0A2A9A2J5_BACCE</name>
<protein>
    <recommendedName>
        <fullName evidence="4">DUF1772 domain-containing protein</fullName>
    </recommendedName>
</protein>
<evidence type="ECO:0000313" key="2">
    <source>
        <dbReference type="EMBL" id="PFE16919.1"/>
    </source>
</evidence>
<proteinExistence type="predicted"/>
<dbReference type="InterPro" id="IPR013901">
    <property type="entry name" value="Anthrone_oxy"/>
</dbReference>
<feature type="transmembrane region" description="Helical" evidence="1">
    <location>
        <begin position="59"/>
        <end position="80"/>
    </location>
</feature>